<protein>
    <submittedName>
        <fullName evidence="2">Uncharacterized protein</fullName>
    </submittedName>
</protein>
<feature type="region of interest" description="Disordered" evidence="1">
    <location>
        <begin position="75"/>
        <end position="94"/>
    </location>
</feature>
<name>A0A9Q1R9K1_9SOLA</name>
<evidence type="ECO:0000313" key="2">
    <source>
        <dbReference type="EMBL" id="KAJ8546523.1"/>
    </source>
</evidence>
<evidence type="ECO:0000256" key="1">
    <source>
        <dbReference type="SAM" id="MobiDB-lite"/>
    </source>
</evidence>
<feature type="region of interest" description="Disordered" evidence="1">
    <location>
        <begin position="1"/>
        <end position="36"/>
    </location>
</feature>
<evidence type="ECO:0000313" key="3">
    <source>
        <dbReference type="Proteomes" id="UP001152561"/>
    </source>
</evidence>
<keyword evidence="3" id="KW-1185">Reference proteome</keyword>
<sequence>MSETNHWKSFKHKSPFSGEKEKKKRKIKNQENRCIPSHAVASSKEINESATSFQIHTLPDGMTVEVLVKGKPDGKVASPGKQVTIFENSDRDAE</sequence>
<dbReference type="OrthoDB" id="1295060at2759"/>
<comment type="caution">
    <text evidence="2">The sequence shown here is derived from an EMBL/GenBank/DDBJ whole genome shotgun (WGS) entry which is preliminary data.</text>
</comment>
<dbReference type="EMBL" id="JAJAGQ010000013">
    <property type="protein sequence ID" value="KAJ8546523.1"/>
    <property type="molecule type" value="Genomic_DNA"/>
</dbReference>
<accession>A0A9Q1R9K1</accession>
<reference evidence="3" key="1">
    <citation type="journal article" date="2023" name="Proc. Natl. Acad. Sci. U.S.A.">
        <title>Genomic and structural basis for evolution of tropane alkaloid biosynthesis.</title>
        <authorList>
            <person name="Wanga Y.-J."/>
            <person name="Taina T."/>
            <person name="Yua J.-Y."/>
            <person name="Lia J."/>
            <person name="Xua B."/>
            <person name="Chenc J."/>
            <person name="D'Auriad J.C."/>
            <person name="Huanga J.-P."/>
            <person name="Huanga S.-X."/>
        </authorList>
    </citation>
    <scope>NUCLEOTIDE SEQUENCE [LARGE SCALE GENOMIC DNA]</scope>
    <source>
        <strain evidence="3">cv. KIB-2019</strain>
    </source>
</reference>
<dbReference type="AlphaFoldDB" id="A0A9Q1R9K1"/>
<dbReference type="Proteomes" id="UP001152561">
    <property type="component" value="Unassembled WGS sequence"/>
</dbReference>
<gene>
    <name evidence="2" type="ORF">K7X08_032400</name>
</gene>
<organism evidence="2 3">
    <name type="scientific">Anisodus acutangulus</name>
    <dbReference type="NCBI Taxonomy" id="402998"/>
    <lineage>
        <taxon>Eukaryota</taxon>
        <taxon>Viridiplantae</taxon>
        <taxon>Streptophyta</taxon>
        <taxon>Embryophyta</taxon>
        <taxon>Tracheophyta</taxon>
        <taxon>Spermatophyta</taxon>
        <taxon>Magnoliopsida</taxon>
        <taxon>eudicotyledons</taxon>
        <taxon>Gunneridae</taxon>
        <taxon>Pentapetalae</taxon>
        <taxon>asterids</taxon>
        <taxon>lamiids</taxon>
        <taxon>Solanales</taxon>
        <taxon>Solanaceae</taxon>
        <taxon>Solanoideae</taxon>
        <taxon>Hyoscyameae</taxon>
        <taxon>Anisodus</taxon>
    </lineage>
</organism>
<proteinExistence type="predicted"/>